<feature type="domain" description="F-box" evidence="1">
    <location>
        <begin position="32"/>
        <end position="74"/>
    </location>
</feature>
<reference evidence="2 3" key="1">
    <citation type="submission" date="2016-05" db="EMBL/GenBank/DDBJ databases">
        <title>Genome sequencing reveals origins of a unique bacterial endosymbiosis in the earliest lineages of terrestrial Fungi.</title>
        <authorList>
            <consortium name="DOE Joint Genome Institute"/>
            <person name="Uehling J."/>
            <person name="Gryganskyi A."/>
            <person name="Hameed K."/>
            <person name="Tschaplinski T."/>
            <person name="Misztal P."/>
            <person name="Wu S."/>
            <person name="Desiro A."/>
            <person name="Vande Pol N."/>
            <person name="Du Z.-Y."/>
            <person name="Zienkiewicz A."/>
            <person name="Zienkiewicz K."/>
            <person name="Morin E."/>
            <person name="Tisserant E."/>
            <person name="Splivallo R."/>
            <person name="Hainaut M."/>
            <person name="Henrissat B."/>
            <person name="Ohm R."/>
            <person name="Kuo A."/>
            <person name="Yan J."/>
            <person name="Lipzen A."/>
            <person name="Nolan M."/>
            <person name="Labutti K."/>
            <person name="Barry K."/>
            <person name="Goldstein A."/>
            <person name="Labbe J."/>
            <person name="Schadt C."/>
            <person name="Tuskan G."/>
            <person name="Grigoriev I."/>
            <person name="Martin F."/>
            <person name="Vilgalys R."/>
            <person name="Bonito G."/>
        </authorList>
    </citation>
    <scope>NUCLEOTIDE SEQUENCE [LARGE SCALE GENOMIC DNA]</scope>
    <source>
        <strain evidence="2 3">AG-77</strain>
    </source>
</reference>
<protein>
    <recommendedName>
        <fullName evidence="1">F-box domain-containing protein</fullName>
    </recommendedName>
</protein>
<evidence type="ECO:0000259" key="1">
    <source>
        <dbReference type="Pfam" id="PF12937"/>
    </source>
</evidence>
<evidence type="ECO:0000313" key="3">
    <source>
        <dbReference type="Proteomes" id="UP000078512"/>
    </source>
</evidence>
<dbReference type="Pfam" id="PF12937">
    <property type="entry name" value="F-box-like"/>
    <property type="match status" value="1"/>
</dbReference>
<keyword evidence="3" id="KW-1185">Reference proteome</keyword>
<sequence>MVSSSSSPSTSSSASSASPLRYYQRSQADNQLLPLDLIIQIFMHLSQEPQDLLNCALTTRTWTAPALQELYRHPWSYLFTYQFETEGRVMDKTGSMLLLRTLFQGCMDPSRTTLPYASFARSINLKWVHDTFDLPEVDIQTLTGFRWTRNEAPKDYLIRHLLAHRPYLSDFVHCHAPRLPRCLFAHMTTTVAENNGDEAGGINELGGPVLPTHETDRALTAMTGKP</sequence>
<dbReference type="Proteomes" id="UP000078512">
    <property type="component" value="Unassembled WGS sequence"/>
</dbReference>
<accession>A0A197JUC7</accession>
<name>A0A197JUC7_9FUNG</name>
<dbReference type="EMBL" id="KV442047">
    <property type="protein sequence ID" value="OAQ28578.1"/>
    <property type="molecule type" value="Genomic_DNA"/>
</dbReference>
<proteinExistence type="predicted"/>
<dbReference type="CDD" id="cd09917">
    <property type="entry name" value="F-box_SF"/>
    <property type="match status" value="1"/>
</dbReference>
<dbReference type="InterPro" id="IPR036047">
    <property type="entry name" value="F-box-like_dom_sf"/>
</dbReference>
<gene>
    <name evidence="2" type="ORF">K457DRAFT_559211</name>
</gene>
<dbReference type="AlphaFoldDB" id="A0A197JUC7"/>
<dbReference type="InterPro" id="IPR001810">
    <property type="entry name" value="F-box_dom"/>
</dbReference>
<dbReference type="SUPFAM" id="SSF81383">
    <property type="entry name" value="F-box domain"/>
    <property type="match status" value="1"/>
</dbReference>
<organism evidence="2 3">
    <name type="scientific">Linnemannia elongata AG-77</name>
    <dbReference type="NCBI Taxonomy" id="1314771"/>
    <lineage>
        <taxon>Eukaryota</taxon>
        <taxon>Fungi</taxon>
        <taxon>Fungi incertae sedis</taxon>
        <taxon>Mucoromycota</taxon>
        <taxon>Mortierellomycotina</taxon>
        <taxon>Mortierellomycetes</taxon>
        <taxon>Mortierellales</taxon>
        <taxon>Mortierellaceae</taxon>
        <taxon>Linnemannia</taxon>
    </lineage>
</organism>
<dbReference type="OrthoDB" id="2364652at2759"/>
<evidence type="ECO:0000313" key="2">
    <source>
        <dbReference type="EMBL" id="OAQ28578.1"/>
    </source>
</evidence>